<dbReference type="InterPro" id="IPR036909">
    <property type="entry name" value="Cyt_c-like_dom_sf"/>
</dbReference>
<dbReference type="Pfam" id="PF02433">
    <property type="entry name" value="FixO"/>
    <property type="match status" value="1"/>
</dbReference>
<proteinExistence type="predicted"/>
<keyword evidence="7" id="KW-1185">Reference proteome</keyword>
<keyword evidence="2 4" id="KW-0479">Metal-binding</keyword>
<organism evidence="6 7">
    <name type="scientific">Pelotalea chapellei</name>
    <dbReference type="NCBI Taxonomy" id="44671"/>
    <lineage>
        <taxon>Bacteria</taxon>
        <taxon>Pseudomonadati</taxon>
        <taxon>Thermodesulfobacteriota</taxon>
        <taxon>Desulfuromonadia</taxon>
        <taxon>Geobacterales</taxon>
        <taxon>Geobacteraceae</taxon>
        <taxon>Pelotalea</taxon>
    </lineage>
</organism>
<keyword evidence="3 4" id="KW-0408">Iron</keyword>
<evidence type="ECO:0000313" key="7">
    <source>
        <dbReference type="Proteomes" id="UP000784128"/>
    </source>
</evidence>
<evidence type="ECO:0000256" key="1">
    <source>
        <dbReference type="ARBA" id="ARBA00022617"/>
    </source>
</evidence>
<protein>
    <submittedName>
        <fullName evidence="6">Cbb3-type cytochrome c oxidase subunit II</fullName>
    </submittedName>
</protein>
<gene>
    <name evidence="6" type="ORF">KJB30_06920</name>
</gene>
<dbReference type="InterPro" id="IPR009056">
    <property type="entry name" value="Cyt_c-like_dom"/>
</dbReference>
<evidence type="ECO:0000256" key="2">
    <source>
        <dbReference type="ARBA" id="ARBA00022723"/>
    </source>
</evidence>
<dbReference type="Gene3D" id="1.10.760.10">
    <property type="entry name" value="Cytochrome c-like domain"/>
    <property type="match status" value="2"/>
</dbReference>
<name>A0ABS5U762_9BACT</name>
<evidence type="ECO:0000256" key="4">
    <source>
        <dbReference type="PROSITE-ProRule" id="PRU00433"/>
    </source>
</evidence>
<feature type="domain" description="Cytochrome c" evidence="5">
    <location>
        <begin position="44"/>
        <end position="151"/>
    </location>
</feature>
<comment type="caution">
    <text evidence="6">The sequence shown here is derived from an EMBL/GenBank/DDBJ whole genome shotgun (WGS) entry which is preliminary data.</text>
</comment>
<evidence type="ECO:0000256" key="3">
    <source>
        <dbReference type="ARBA" id="ARBA00023004"/>
    </source>
</evidence>
<reference evidence="6 7" key="1">
    <citation type="submission" date="2021-05" db="EMBL/GenBank/DDBJ databases">
        <title>The draft genome of Geobacter chapellei DSM 13688.</title>
        <authorList>
            <person name="Xu Z."/>
            <person name="Masuda Y."/>
            <person name="Itoh H."/>
            <person name="Senoo K."/>
        </authorList>
    </citation>
    <scope>NUCLEOTIDE SEQUENCE [LARGE SCALE GENOMIC DNA]</scope>
    <source>
        <strain evidence="6 7">DSM 13688</strain>
    </source>
</reference>
<dbReference type="Pfam" id="PF13442">
    <property type="entry name" value="Cytochrome_CBB3"/>
    <property type="match status" value="1"/>
</dbReference>
<dbReference type="SUPFAM" id="SSF46626">
    <property type="entry name" value="Cytochrome c"/>
    <property type="match status" value="2"/>
</dbReference>
<sequence>MKMTPALLIVGALMVFWASSFIIVGLPSLTMKDEPSDIWRQLTPDEQAGLRLYVQNGCSYCHSRYIRINDWDIGAERIAQSGDYVGQEPAILGTERTGPDLSQEGGEHPDDWHISHFNNPRFTSPISLMPSWKFLGAEKIRQLTAFVQAMGGKMADSRMKRQNHYKRAAIAAFEAGPDGNITWLHSQVPEVWRKMPNPYPATEASLLRGKRIYQDFCINCHGPIGDGQGMAALQTYPPPLNFTTLRRHLVENKYIGGIFYYQIMNGVTGTAMPYFKKHLESEKIWDLSNYLGVTFLGFTDANTDPRGIDAAYEEEWKNNYQAPELPGQPGK</sequence>
<dbReference type="Proteomes" id="UP000784128">
    <property type="component" value="Unassembled WGS sequence"/>
</dbReference>
<dbReference type="EMBL" id="JAHDYS010000005">
    <property type="protein sequence ID" value="MBT1071507.1"/>
    <property type="molecule type" value="Genomic_DNA"/>
</dbReference>
<accession>A0ABS5U762</accession>
<dbReference type="InterPro" id="IPR003468">
    <property type="entry name" value="Cyt_c_oxidase_monohaem-su/FixO"/>
</dbReference>
<feature type="domain" description="Cytochrome c" evidence="5">
    <location>
        <begin position="204"/>
        <end position="295"/>
    </location>
</feature>
<evidence type="ECO:0000259" key="5">
    <source>
        <dbReference type="PROSITE" id="PS51007"/>
    </source>
</evidence>
<dbReference type="PROSITE" id="PS51007">
    <property type="entry name" value="CYTC"/>
    <property type="match status" value="2"/>
</dbReference>
<evidence type="ECO:0000313" key="6">
    <source>
        <dbReference type="EMBL" id="MBT1071507.1"/>
    </source>
</evidence>
<dbReference type="RefSeq" id="WP_214297288.1">
    <property type="nucleotide sequence ID" value="NZ_JAHDYS010000005.1"/>
</dbReference>
<keyword evidence="1 4" id="KW-0349">Heme</keyword>